<accession>A0A163MN72</accession>
<evidence type="ECO:0000313" key="2">
    <source>
        <dbReference type="EMBL" id="SAM06736.1"/>
    </source>
</evidence>
<feature type="region of interest" description="Disordered" evidence="1">
    <location>
        <begin position="31"/>
        <end position="57"/>
    </location>
</feature>
<keyword evidence="3" id="KW-1185">Reference proteome</keyword>
<protein>
    <submittedName>
        <fullName evidence="2">Uncharacterized protein</fullName>
    </submittedName>
</protein>
<evidence type="ECO:0000313" key="3">
    <source>
        <dbReference type="Proteomes" id="UP000078561"/>
    </source>
</evidence>
<organism evidence="2">
    <name type="scientific">Absidia glauca</name>
    <name type="common">Pin mould</name>
    <dbReference type="NCBI Taxonomy" id="4829"/>
    <lineage>
        <taxon>Eukaryota</taxon>
        <taxon>Fungi</taxon>
        <taxon>Fungi incertae sedis</taxon>
        <taxon>Mucoromycota</taxon>
        <taxon>Mucoromycotina</taxon>
        <taxon>Mucoromycetes</taxon>
        <taxon>Mucorales</taxon>
        <taxon>Cunninghamellaceae</taxon>
        <taxon>Absidia</taxon>
    </lineage>
</organism>
<feature type="compositionally biased region" description="Low complexity" evidence="1">
    <location>
        <begin position="34"/>
        <end position="44"/>
    </location>
</feature>
<dbReference type="OMA" id="YERFAME"/>
<gene>
    <name evidence="2" type="primary">ABSGL_12497.1 scaffold 12955</name>
</gene>
<evidence type="ECO:0000256" key="1">
    <source>
        <dbReference type="SAM" id="MobiDB-lite"/>
    </source>
</evidence>
<name>A0A163MN72_ABSGL</name>
<dbReference type="InParanoid" id="A0A163MN72"/>
<sequence length="381" mass="42519">MTTTALIHDPLLFYPYSRTYYEAEGYHPGTECDGTTSGSTHHSPSSPPLPSSPSSSSTYSIPALPAIGCGEADWTRIMSSIKKAMYNSTSAAVPSPASYLGDNITFKPEPSKDPAFFYNSDILDVKDMYSYRQLRSENILCRMFNCSMYKVNVAHTSVMRLTKGVFIANKLAPSTSSPTVDLLDLLEATFSDGQTALDTIDTFHSGDMKQFMLQQQQQQQLTINNHHQQFAPFSYTFGARYTNPYHGRDIVIRAGQLPLWCQTLFLNECMNQMPIKPDVPYSGLFPFAPAFTVIFRSSTTSSSPNSYSSPDYHPDLTFYYESYAMELSEPASIMDNGSGTQGMRQKQQVMDQMLFCDIAEESAEVLTQLANLWASDQSLLF</sequence>
<dbReference type="EMBL" id="LT554635">
    <property type="protein sequence ID" value="SAM06736.1"/>
    <property type="molecule type" value="Genomic_DNA"/>
</dbReference>
<reference evidence="2" key="1">
    <citation type="submission" date="2016-04" db="EMBL/GenBank/DDBJ databases">
        <authorList>
            <person name="Evans L.H."/>
            <person name="Alamgir A."/>
            <person name="Owens N."/>
            <person name="Weber N.D."/>
            <person name="Virtaneva K."/>
            <person name="Barbian K."/>
            <person name="Babar A."/>
            <person name="Rosenke K."/>
        </authorList>
    </citation>
    <scope>NUCLEOTIDE SEQUENCE [LARGE SCALE GENOMIC DNA]</scope>
    <source>
        <strain evidence="2">CBS 101.48</strain>
    </source>
</reference>
<dbReference type="AlphaFoldDB" id="A0A163MN72"/>
<dbReference type="Proteomes" id="UP000078561">
    <property type="component" value="Unassembled WGS sequence"/>
</dbReference>
<dbReference type="OrthoDB" id="2344405at2759"/>
<proteinExistence type="predicted"/>